<dbReference type="InterPro" id="IPR001775">
    <property type="entry name" value="GspD/PilQ"/>
</dbReference>
<feature type="domain" description="Type II/III secretion system secretin-like" evidence="2">
    <location>
        <begin position="235"/>
        <end position="390"/>
    </location>
</feature>
<name>A0A369BND8_9GAMM</name>
<dbReference type="InterPro" id="IPR050810">
    <property type="entry name" value="Bact_Secretion_Sys_Channel"/>
</dbReference>
<evidence type="ECO:0000259" key="2">
    <source>
        <dbReference type="Pfam" id="PF00263"/>
    </source>
</evidence>
<dbReference type="EMBL" id="QPJY01000020">
    <property type="protein sequence ID" value="RCX21977.1"/>
    <property type="molecule type" value="Genomic_DNA"/>
</dbReference>
<accession>A0A369BND8</accession>
<proteinExistence type="inferred from homology"/>
<keyword evidence="5" id="KW-1185">Reference proteome</keyword>
<dbReference type="Proteomes" id="UP000252707">
    <property type="component" value="Unassembled WGS sequence"/>
</dbReference>
<dbReference type="InterPro" id="IPR004846">
    <property type="entry name" value="T2SS/T3SS_dom"/>
</dbReference>
<evidence type="ECO:0000259" key="3">
    <source>
        <dbReference type="Pfam" id="PF13629"/>
    </source>
</evidence>
<dbReference type="Pfam" id="PF13629">
    <property type="entry name" value="T2SS-T3SS_pil_N"/>
    <property type="match status" value="1"/>
</dbReference>
<evidence type="ECO:0000313" key="4">
    <source>
        <dbReference type="EMBL" id="RCX21977.1"/>
    </source>
</evidence>
<protein>
    <submittedName>
        <fullName evidence="4">Pilus assembly protein CpaC</fullName>
    </submittedName>
</protein>
<feature type="domain" description="Pilus formation protein N-terminal" evidence="3">
    <location>
        <begin position="14"/>
        <end position="76"/>
    </location>
</feature>
<dbReference type="AlphaFoldDB" id="A0A369BND8"/>
<comment type="similarity">
    <text evidence="1">Belongs to the bacterial secretin family.</text>
</comment>
<dbReference type="InterPro" id="IPR032789">
    <property type="entry name" value="T2SS-T3SS_pil_N"/>
</dbReference>
<dbReference type="PRINTS" id="PR00811">
    <property type="entry name" value="BCTERIALGSPD"/>
</dbReference>
<organism evidence="4 5">
    <name type="scientific">Thioalbus denitrificans</name>
    <dbReference type="NCBI Taxonomy" id="547122"/>
    <lineage>
        <taxon>Bacteria</taxon>
        <taxon>Pseudomonadati</taxon>
        <taxon>Pseudomonadota</taxon>
        <taxon>Gammaproteobacteria</taxon>
        <taxon>Chromatiales</taxon>
        <taxon>Ectothiorhodospiraceae</taxon>
        <taxon>Thioalbus</taxon>
    </lineage>
</organism>
<evidence type="ECO:0000313" key="5">
    <source>
        <dbReference type="Proteomes" id="UP000252707"/>
    </source>
</evidence>
<dbReference type="Pfam" id="PF00263">
    <property type="entry name" value="Secretin"/>
    <property type="match status" value="1"/>
</dbReference>
<evidence type="ECO:0000256" key="1">
    <source>
        <dbReference type="RuleBase" id="RU004003"/>
    </source>
</evidence>
<dbReference type="PANTHER" id="PTHR30332">
    <property type="entry name" value="PROBABLE GENERAL SECRETION PATHWAY PROTEIN D"/>
    <property type="match status" value="1"/>
</dbReference>
<sequence length="421" mass="45711">MVQCVMAVKLYAGERTIDLHVGQTELLKLGGVTRVSIGSGGIADVKVVENDSQVLVIAKEAGYTDLRIWTRDGKSRLYGLRVTTRPLGAVLEQVSLHLEGVEGVRARVAGERIVLEGRSVRRADFERAAEIARQFPGVVNYVTDGGITLQGMILLDVKVVEVKKSELTQLGVDWVDVIDGPTFAYLGDYRANGVFRGTQAPVGPGVTAPALPLDVGQGNVFFGLATRITSAINLLVSNGDARLLAEPKLTCRSGGEAQFLAGGEVPIPITDRDGAMDVSFKKYGIILHMQPVSDPDGYVSTHLKVEVSTIDPSVSVQGIPGFLTRLTETDMNVREGETMVLSGLFSNERSKDVDKVPGLGHLPIIGELFKSRKFKNSETDLVVLVTPYLVDPGHRRSRELIEHARELQQSAAEGPRFRWMD</sequence>
<dbReference type="PANTHER" id="PTHR30332:SF17">
    <property type="entry name" value="TYPE IV PILIATION SYSTEM PROTEIN DR_0774-RELATED"/>
    <property type="match status" value="1"/>
</dbReference>
<comment type="caution">
    <text evidence="4">The sequence shown here is derived from an EMBL/GenBank/DDBJ whole genome shotgun (WGS) entry which is preliminary data.</text>
</comment>
<reference evidence="4 5" key="1">
    <citation type="submission" date="2018-07" db="EMBL/GenBank/DDBJ databases">
        <title>Genomic Encyclopedia of Type Strains, Phase IV (KMG-IV): sequencing the most valuable type-strain genomes for metagenomic binning, comparative biology and taxonomic classification.</title>
        <authorList>
            <person name="Goeker M."/>
        </authorList>
    </citation>
    <scope>NUCLEOTIDE SEQUENCE [LARGE SCALE GENOMIC DNA]</scope>
    <source>
        <strain evidence="4 5">DSM 26407</strain>
    </source>
</reference>
<dbReference type="GO" id="GO:0015627">
    <property type="term" value="C:type II protein secretion system complex"/>
    <property type="evidence" value="ECO:0007669"/>
    <property type="project" value="TreeGrafter"/>
</dbReference>
<dbReference type="GO" id="GO:0009306">
    <property type="term" value="P:protein secretion"/>
    <property type="evidence" value="ECO:0007669"/>
    <property type="project" value="InterPro"/>
</dbReference>
<gene>
    <name evidence="4" type="ORF">DFQ59_12018</name>
</gene>